<gene>
    <name evidence="6" type="ORF">CI109_101966</name>
</gene>
<evidence type="ECO:0000256" key="5">
    <source>
        <dbReference type="SAM" id="MobiDB-lite"/>
    </source>
</evidence>
<evidence type="ECO:0000256" key="4">
    <source>
        <dbReference type="ARBA" id="ARBA00035274"/>
    </source>
</evidence>
<accession>A0AAJ8MU16</accession>
<dbReference type="KEGG" id="ksn:43590667"/>
<dbReference type="RefSeq" id="XP_031859178.2">
    <property type="nucleotide sequence ID" value="XM_032006509.2"/>
</dbReference>
<dbReference type="Gene3D" id="1.10.287.3980">
    <property type="match status" value="1"/>
</dbReference>
<dbReference type="InterPro" id="IPR000271">
    <property type="entry name" value="Ribosomal_bL34"/>
</dbReference>
<dbReference type="NCBIfam" id="TIGR01030">
    <property type="entry name" value="rpmH_bact"/>
    <property type="match status" value="1"/>
</dbReference>
<sequence length="162" mass="17786">MNAAATTDELTNERSENTLQTVRSPSYSVTMPRLPRTAFLRSLPLPPLQPRLALPSVSRTTLTPSTFTSSFASLRLSPLNSSLITSSLRPSISNLPTHILSSSSTSQIQLGGVRGAAMGTFYQPSQRKRKNKHGFLARLRGGKNARKMLSRRLLKGRKNLSH</sequence>
<comment type="similarity">
    <text evidence="1">Belongs to the bacterial ribosomal protein bL34 family.</text>
</comment>
<dbReference type="GO" id="GO:0003735">
    <property type="term" value="F:structural constituent of ribosome"/>
    <property type="evidence" value="ECO:0007669"/>
    <property type="project" value="InterPro"/>
</dbReference>
<keyword evidence="3" id="KW-0687">Ribonucleoprotein</keyword>
<dbReference type="Proteomes" id="UP000322225">
    <property type="component" value="Chromosome 3"/>
</dbReference>
<name>A0AAJ8MU16_9TREE</name>
<keyword evidence="7" id="KW-1185">Reference proteome</keyword>
<dbReference type="FunFam" id="1.10.287.3980:FF:000001">
    <property type="entry name" value="Mitochondrial ribosomal protein L34"/>
    <property type="match status" value="1"/>
</dbReference>
<protein>
    <recommendedName>
        <fullName evidence="4">Large ribosomal subunit protein bL34m</fullName>
    </recommendedName>
</protein>
<evidence type="ECO:0000313" key="6">
    <source>
        <dbReference type="EMBL" id="WWD17525.1"/>
    </source>
</evidence>
<reference evidence="6" key="2">
    <citation type="submission" date="2024-01" db="EMBL/GenBank/DDBJ databases">
        <title>Comparative genomics of Cryptococcus and Kwoniella reveals pathogenesis evolution and contrasting modes of karyotype evolution via chromosome fusion or intercentromeric recombination.</title>
        <authorList>
            <person name="Coelho M.A."/>
            <person name="David-Palma M."/>
            <person name="Shea T."/>
            <person name="Bowers K."/>
            <person name="McGinley-Smith S."/>
            <person name="Mohammad A.W."/>
            <person name="Gnirke A."/>
            <person name="Yurkov A.M."/>
            <person name="Nowrousian M."/>
            <person name="Sun S."/>
            <person name="Cuomo C.A."/>
            <person name="Heitman J."/>
        </authorList>
    </citation>
    <scope>NUCLEOTIDE SEQUENCE</scope>
    <source>
        <strain evidence="6">CBS 12478</strain>
    </source>
</reference>
<dbReference type="GO" id="GO:0005762">
    <property type="term" value="C:mitochondrial large ribosomal subunit"/>
    <property type="evidence" value="ECO:0007669"/>
    <property type="project" value="TreeGrafter"/>
</dbReference>
<reference evidence="6" key="1">
    <citation type="submission" date="2017-08" db="EMBL/GenBank/DDBJ databases">
        <authorList>
            <person name="Cuomo C."/>
            <person name="Billmyre B."/>
            <person name="Heitman J."/>
        </authorList>
    </citation>
    <scope>NUCLEOTIDE SEQUENCE</scope>
    <source>
        <strain evidence="6">CBS 12478</strain>
    </source>
</reference>
<evidence type="ECO:0000256" key="3">
    <source>
        <dbReference type="ARBA" id="ARBA00023274"/>
    </source>
</evidence>
<proteinExistence type="inferred from homology"/>
<evidence type="ECO:0000256" key="1">
    <source>
        <dbReference type="ARBA" id="ARBA00010111"/>
    </source>
</evidence>
<feature type="region of interest" description="Disordered" evidence="5">
    <location>
        <begin position="1"/>
        <end position="25"/>
    </location>
</feature>
<dbReference type="PANTHER" id="PTHR14503:SF4">
    <property type="entry name" value="LARGE RIBOSOMAL SUBUNIT PROTEIN BL34M"/>
    <property type="match status" value="1"/>
</dbReference>
<dbReference type="PANTHER" id="PTHR14503">
    <property type="entry name" value="MITOCHONDRIAL RIBOSOMAL PROTEIN 34 FAMILY MEMBER"/>
    <property type="match status" value="1"/>
</dbReference>
<evidence type="ECO:0000256" key="2">
    <source>
        <dbReference type="ARBA" id="ARBA00022980"/>
    </source>
</evidence>
<dbReference type="GO" id="GO:0006412">
    <property type="term" value="P:translation"/>
    <property type="evidence" value="ECO:0007669"/>
    <property type="project" value="InterPro"/>
</dbReference>
<dbReference type="GeneID" id="43590667"/>
<organism evidence="6 7">
    <name type="scientific">Kwoniella shandongensis</name>
    <dbReference type="NCBI Taxonomy" id="1734106"/>
    <lineage>
        <taxon>Eukaryota</taxon>
        <taxon>Fungi</taxon>
        <taxon>Dikarya</taxon>
        <taxon>Basidiomycota</taxon>
        <taxon>Agaricomycotina</taxon>
        <taxon>Tremellomycetes</taxon>
        <taxon>Tremellales</taxon>
        <taxon>Cryptococcaceae</taxon>
        <taxon>Kwoniella</taxon>
    </lineage>
</organism>
<dbReference type="Pfam" id="PF00468">
    <property type="entry name" value="Ribosomal_L34"/>
    <property type="match status" value="1"/>
</dbReference>
<keyword evidence="2 6" id="KW-0689">Ribosomal protein</keyword>
<dbReference type="AlphaFoldDB" id="A0AAJ8MU16"/>
<dbReference type="EMBL" id="CP144053">
    <property type="protein sequence ID" value="WWD17525.1"/>
    <property type="molecule type" value="Genomic_DNA"/>
</dbReference>
<evidence type="ECO:0000313" key="7">
    <source>
        <dbReference type="Proteomes" id="UP000322225"/>
    </source>
</evidence>